<dbReference type="AlphaFoldDB" id="H0R5K7"/>
<keyword evidence="2" id="KW-1185">Reference proteome</keyword>
<reference evidence="1 2" key="1">
    <citation type="submission" date="2011-12" db="EMBL/GenBank/DDBJ databases">
        <title>Whole genome shotgun sequence of Gordonia effusa NBRC 100432.</title>
        <authorList>
            <person name="Yoshida I."/>
            <person name="Takarada H."/>
            <person name="Hosoyama A."/>
            <person name="Tsuchikane K."/>
            <person name="Katsumata H."/>
            <person name="Yamazaki S."/>
            <person name="Fujita N."/>
        </authorList>
    </citation>
    <scope>NUCLEOTIDE SEQUENCE [LARGE SCALE GENOMIC DNA]</scope>
    <source>
        <strain evidence="1 2">NBRC 100432</strain>
    </source>
</reference>
<evidence type="ECO:0000313" key="1">
    <source>
        <dbReference type="EMBL" id="GAB20358.1"/>
    </source>
</evidence>
<dbReference type="RefSeq" id="WP_007319693.1">
    <property type="nucleotide sequence ID" value="NZ_BAEH01000114.1"/>
</dbReference>
<dbReference type="Proteomes" id="UP000035034">
    <property type="component" value="Unassembled WGS sequence"/>
</dbReference>
<dbReference type="STRING" id="1077974.GOEFS_114_00100"/>
<comment type="caution">
    <text evidence="1">The sequence shown here is derived from an EMBL/GenBank/DDBJ whole genome shotgun (WGS) entry which is preliminary data.</text>
</comment>
<dbReference type="EMBL" id="BAEH01000114">
    <property type="protein sequence ID" value="GAB20358.1"/>
    <property type="molecule type" value="Genomic_DNA"/>
</dbReference>
<organism evidence="1 2">
    <name type="scientific">Gordonia effusa NBRC 100432</name>
    <dbReference type="NCBI Taxonomy" id="1077974"/>
    <lineage>
        <taxon>Bacteria</taxon>
        <taxon>Bacillati</taxon>
        <taxon>Actinomycetota</taxon>
        <taxon>Actinomycetes</taxon>
        <taxon>Mycobacteriales</taxon>
        <taxon>Gordoniaceae</taxon>
        <taxon>Gordonia</taxon>
    </lineage>
</organism>
<name>H0R5K7_9ACTN</name>
<gene>
    <name evidence="1" type="ORF">GOEFS_114_00100</name>
</gene>
<dbReference type="OrthoDB" id="4578191at2"/>
<evidence type="ECO:0000313" key="2">
    <source>
        <dbReference type="Proteomes" id="UP000035034"/>
    </source>
</evidence>
<dbReference type="eggNOG" id="ENOG5034A5E">
    <property type="taxonomic scope" value="Bacteria"/>
</dbReference>
<sequence>MTLTTILPTLRASIPDPIDLKRWPVGTRATVSDIVIDGQSASSVAGQRGTPCIFDTGELFPWAGDHDARGVVLVRVVAVVGVDHSMPSYARPELILDTEPGRVAADWGEVRLIHRVSTAKVGVYSLAGREPVVVDLPVDVGVGDLLIAPCAR</sequence>
<proteinExistence type="predicted"/>
<accession>H0R5K7</accession>
<protein>
    <submittedName>
        <fullName evidence="1">Uncharacterized protein</fullName>
    </submittedName>
</protein>